<accession>A0ABW4ZT12</accession>
<evidence type="ECO:0000313" key="8">
    <source>
        <dbReference type="Proteomes" id="UP001597343"/>
    </source>
</evidence>
<dbReference type="RefSeq" id="WP_386043172.1">
    <property type="nucleotide sequence ID" value="NZ_JBHUIO010000002.1"/>
</dbReference>
<dbReference type="Pfam" id="PF12831">
    <property type="entry name" value="FAD_oxidored"/>
    <property type="match status" value="1"/>
</dbReference>
<keyword evidence="1" id="KW-0004">4Fe-4S</keyword>
<keyword evidence="8" id="KW-1185">Reference proteome</keyword>
<dbReference type="EMBL" id="JBHUIO010000002">
    <property type="protein sequence ID" value="MFD2168446.1"/>
    <property type="molecule type" value="Genomic_DNA"/>
</dbReference>
<protein>
    <submittedName>
        <fullName evidence="7">FAD-dependent oxidoreductase</fullName>
    </submittedName>
</protein>
<proteinExistence type="predicted"/>
<evidence type="ECO:0000256" key="3">
    <source>
        <dbReference type="ARBA" id="ARBA00023002"/>
    </source>
</evidence>
<keyword evidence="2" id="KW-0479">Metal-binding</keyword>
<dbReference type="InterPro" id="IPR036188">
    <property type="entry name" value="FAD/NAD-bd_sf"/>
</dbReference>
<evidence type="ECO:0000256" key="1">
    <source>
        <dbReference type="ARBA" id="ARBA00022485"/>
    </source>
</evidence>
<dbReference type="InterPro" id="IPR039650">
    <property type="entry name" value="HdrA-like"/>
</dbReference>
<evidence type="ECO:0000313" key="7">
    <source>
        <dbReference type="EMBL" id="MFD2168446.1"/>
    </source>
</evidence>
<evidence type="ECO:0000256" key="5">
    <source>
        <dbReference type="ARBA" id="ARBA00023014"/>
    </source>
</evidence>
<sequence length="567" mass="60909">MKKIAKSLSSITILTVLAVPLFATAAEAKTIVIYGDTMAGVAAAAKAASNAPTHQVILIAPGTSSKLGGLGTVGGQNFYDTKKWYSPSLGTTDHPQKGTFAWWYSQVGQFYNTDTLASRMASDLAKYSNLSIIWNSDIESMTTATSPYRVTGLNLKNVVRNSTTGYVTFGTTTRTVTGDVFIDASDEGRLARLSNWGGTTGRFDWPSNYLDADETGVNGKARQQATTLMFKVKNVNWPTGVSYPYTNGDMIFTVDSSTGARALYGGKDTLNTSATVKSFNDTWGPQGYAIKPMNIAENGPSSISNGEWWVNTLLVFNVDGRAYEKDRGTSRFPSNMRSDYKTVDQAWVAARDFIATPSFLTALKQFKGLENAQLVYDLSGKPVVGDVMYLRESIHNSNSSTSNANGTENSNYELTTSESIGAGNSATTGTDTGNYSTRIGLSFYNSDINAYKYSDMKNASGSYIWPVTNALRPDLSSTPANNPAYVPYKALTTSYVANLLLPGYAVGTSSYGWSEHRVLPNLTVFGDAAGVAAAHAVNTSVNPLYFTSSDISSVQAKLSSTGARLDK</sequence>
<organism evidence="7 8">
    <name type="scientific">Tumebacillus lipolyticus</name>
    <dbReference type="NCBI Taxonomy" id="1280370"/>
    <lineage>
        <taxon>Bacteria</taxon>
        <taxon>Bacillati</taxon>
        <taxon>Bacillota</taxon>
        <taxon>Bacilli</taxon>
        <taxon>Bacillales</taxon>
        <taxon>Alicyclobacillaceae</taxon>
        <taxon>Tumebacillus</taxon>
    </lineage>
</organism>
<name>A0ABW4ZT12_9BACL</name>
<dbReference type="SUPFAM" id="SSF51905">
    <property type="entry name" value="FAD/NAD(P)-binding domain"/>
    <property type="match status" value="1"/>
</dbReference>
<comment type="caution">
    <text evidence="7">The sequence shown here is derived from an EMBL/GenBank/DDBJ whole genome shotgun (WGS) entry which is preliminary data.</text>
</comment>
<feature type="signal peptide" evidence="6">
    <location>
        <begin position="1"/>
        <end position="25"/>
    </location>
</feature>
<dbReference type="PANTHER" id="PTHR43498:SF1">
    <property type="entry name" value="COB--COM HETERODISULFIDE REDUCTASE IRON-SULFUR SUBUNIT A"/>
    <property type="match status" value="1"/>
</dbReference>
<reference evidence="8" key="1">
    <citation type="journal article" date="2019" name="Int. J. Syst. Evol. Microbiol.">
        <title>The Global Catalogue of Microorganisms (GCM) 10K type strain sequencing project: providing services to taxonomists for standard genome sequencing and annotation.</title>
        <authorList>
            <consortium name="The Broad Institute Genomics Platform"/>
            <consortium name="The Broad Institute Genome Sequencing Center for Infectious Disease"/>
            <person name="Wu L."/>
            <person name="Ma J."/>
        </authorList>
    </citation>
    <scope>NUCLEOTIDE SEQUENCE [LARGE SCALE GENOMIC DNA]</scope>
    <source>
        <strain evidence="8">CGMCC 1.13574</strain>
    </source>
</reference>
<feature type="chain" id="PRO_5045300646" evidence="6">
    <location>
        <begin position="26"/>
        <end position="567"/>
    </location>
</feature>
<evidence type="ECO:0000256" key="4">
    <source>
        <dbReference type="ARBA" id="ARBA00023004"/>
    </source>
</evidence>
<dbReference type="Proteomes" id="UP001597343">
    <property type="component" value="Unassembled WGS sequence"/>
</dbReference>
<keyword evidence="6" id="KW-0732">Signal</keyword>
<evidence type="ECO:0000256" key="2">
    <source>
        <dbReference type="ARBA" id="ARBA00022723"/>
    </source>
</evidence>
<gene>
    <name evidence="7" type="ORF">ACFSOY_00180</name>
</gene>
<keyword evidence="4" id="KW-0408">Iron</keyword>
<keyword evidence="3" id="KW-0560">Oxidoreductase</keyword>
<keyword evidence="5" id="KW-0411">Iron-sulfur</keyword>
<evidence type="ECO:0000256" key="6">
    <source>
        <dbReference type="SAM" id="SignalP"/>
    </source>
</evidence>
<dbReference type="PANTHER" id="PTHR43498">
    <property type="entry name" value="FERREDOXIN:COB-COM HETERODISULFIDE REDUCTASE SUBUNIT A"/>
    <property type="match status" value="1"/>
</dbReference>